<keyword evidence="2" id="KW-1185">Reference proteome</keyword>
<name>A0ABR3A9G3_9AGAR</name>
<protein>
    <submittedName>
        <fullName evidence="1">Uncharacterized protein</fullName>
    </submittedName>
</protein>
<organism evidence="1 2">
    <name type="scientific">Marasmius tenuissimus</name>
    <dbReference type="NCBI Taxonomy" id="585030"/>
    <lineage>
        <taxon>Eukaryota</taxon>
        <taxon>Fungi</taxon>
        <taxon>Dikarya</taxon>
        <taxon>Basidiomycota</taxon>
        <taxon>Agaricomycotina</taxon>
        <taxon>Agaricomycetes</taxon>
        <taxon>Agaricomycetidae</taxon>
        <taxon>Agaricales</taxon>
        <taxon>Marasmiineae</taxon>
        <taxon>Marasmiaceae</taxon>
        <taxon>Marasmius</taxon>
    </lineage>
</organism>
<dbReference type="Proteomes" id="UP001437256">
    <property type="component" value="Unassembled WGS sequence"/>
</dbReference>
<dbReference type="InterPro" id="IPR032675">
    <property type="entry name" value="LRR_dom_sf"/>
</dbReference>
<sequence length="455" mass="50150">MGDGTSTPISPGESGNILSICLKLMNLLVGYSRRWKSLSLGYGVKPSHQRALEHLVADEVPLLETVRAGDVNLFIDFHVSFPGMPPTNTGQVPEPRPSPVSNVLGKLSSLRSLHLNQGSMSTLRISLDWARLTELSFRFQPMTFDLAVSSSITVLKRIAQTCRSLVTLTFHSNLHPGGSLIEPVIWSTLRELHLIFTGQFGDYPSSESPYHTFPAPTGPFPFLPHVKDVYSSIITPQLTRLTLQLGTRHWGGPSVDNDLPFHKLIKGAPHLAHLQIIGYHIVAAEALSRCLQAAPSLTTLKLEPERAPHWVGCSMGYGAARLPSEQVTVPPTDWAPKLLSSLNELGSCPQLEVLDCGRCRPEDVTSILEFVQDESRLSRMKQLRADMGELVAQQVHTMTSPSLLESLCSLRAMHGISVELKWGEVEPTPESRWRMNPYSGLLAPAISPWEGESDW</sequence>
<accession>A0ABR3A9G3</accession>
<dbReference type="Gene3D" id="3.80.10.10">
    <property type="entry name" value="Ribonuclease Inhibitor"/>
    <property type="match status" value="1"/>
</dbReference>
<reference evidence="1 2" key="1">
    <citation type="submission" date="2024-05" db="EMBL/GenBank/DDBJ databases">
        <title>A draft genome resource for the thread blight pathogen Marasmius tenuissimus strain MS-2.</title>
        <authorList>
            <person name="Yulfo-Soto G.E."/>
            <person name="Baruah I.K."/>
            <person name="Amoako-Attah I."/>
            <person name="Bukari Y."/>
            <person name="Meinhardt L.W."/>
            <person name="Bailey B.A."/>
            <person name="Cohen S.P."/>
        </authorList>
    </citation>
    <scope>NUCLEOTIDE SEQUENCE [LARGE SCALE GENOMIC DNA]</scope>
    <source>
        <strain evidence="1 2">MS-2</strain>
    </source>
</reference>
<evidence type="ECO:0000313" key="2">
    <source>
        <dbReference type="Proteomes" id="UP001437256"/>
    </source>
</evidence>
<dbReference type="SUPFAM" id="SSF52047">
    <property type="entry name" value="RNI-like"/>
    <property type="match status" value="1"/>
</dbReference>
<evidence type="ECO:0000313" key="1">
    <source>
        <dbReference type="EMBL" id="KAL0070006.1"/>
    </source>
</evidence>
<comment type="caution">
    <text evidence="1">The sequence shown here is derived from an EMBL/GenBank/DDBJ whole genome shotgun (WGS) entry which is preliminary data.</text>
</comment>
<dbReference type="EMBL" id="JBBXMP010000009">
    <property type="protein sequence ID" value="KAL0070006.1"/>
    <property type="molecule type" value="Genomic_DNA"/>
</dbReference>
<proteinExistence type="predicted"/>
<gene>
    <name evidence="1" type="ORF">AAF712_002903</name>
</gene>